<dbReference type="GO" id="GO:0016887">
    <property type="term" value="F:ATP hydrolysis activity"/>
    <property type="evidence" value="ECO:0007669"/>
    <property type="project" value="InterPro"/>
</dbReference>
<dbReference type="Pfam" id="PF00005">
    <property type="entry name" value="ABC_tran"/>
    <property type="match status" value="1"/>
</dbReference>
<dbReference type="OrthoDB" id="9804819at2"/>
<dbReference type="RefSeq" id="WP_073983134.1">
    <property type="nucleotide sequence ID" value="NZ_DBFSAF010000109.1"/>
</dbReference>
<dbReference type="InterPro" id="IPR003593">
    <property type="entry name" value="AAA+_ATPase"/>
</dbReference>
<comment type="subcellular location">
    <subcellularLocation>
        <location evidence="1">Cell membrane</location>
        <topology evidence="1">Peripheral membrane protein</topology>
    </subcellularLocation>
</comment>
<dbReference type="AlphaFoldDB" id="A0A929RP99"/>
<dbReference type="GO" id="GO:0005886">
    <property type="term" value="C:plasma membrane"/>
    <property type="evidence" value="ECO:0007669"/>
    <property type="project" value="UniProtKB-SubCell"/>
</dbReference>
<keyword evidence="3" id="KW-0547">Nucleotide-binding</keyword>
<gene>
    <name evidence="7" type="ORF">HXK09_05535</name>
</gene>
<evidence type="ECO:0000256" key="1">
    <source>
        <dbReference type="ARBA" id="ARBA00004202"/>
    </source>
</evidence>
<keyword evidence="4 7" id="KW-0067">ATP-binding</keyword>
<dbReference type="Gene3D" id="3.40.50.300">
    <property type="entry name" value="P-loop containing nucleotide triphosphate hydrolases"/>
    <property type="match status" value="1"/>
</dbReference>
<dbReference type="SUPFAM" id="SSF52540">
    <property type="entry name" value="P-loop containing nucleoside triphosphate hydrolases"/>
    <property type="match status" value="1"/>
</dbReference>
<feature type="domain" description="ABC transporter" evidence="6">
    <location>
        <begin position="22"/>
        <end position="252"/>
    </location>
</feature>
<keyword evidence="5" id="KW-0046">Antibiotic resistance</keyword>
<dbReference type="InterPro" id="IPR050763">
    <property type="entry name" value="ABC_transporter_ATP-binding"/>
</dbReference>
<keyword evidence="2" id="KW-0813">Transport</keyword>
<comment type="caution">
    <text evidence="7">The sequence shown here is derived from an EMBL/GenBank/DDBJ whole genome shotgun (WGS) entry which is preliminary data.</text>
</comment>
<evidence type="ECO:0000256" key="3">
    <source>
        <dbReference type="ARBA" id="ARBA00022741"/>
    </source>
</evidence>
<dbReference type="GO" id="GO:0005524">
    <property type="term" value="F:ATP binding"/>
    <property type="evidence" value="ECO:0007669"/>
    <property type="project" value="UniProtKB-KW"/>
</dbReference>
<evidence type="ECO:0000313" key="7">
    <source>
        <dbReference type="EMBL" id="MBF0966605.1"/>
    </source>
</evidence>
<accession>A0A929RP99</accession>
<evidence type="ECO:0000256" key="4">
    <source>
        <dbReference type="ARBA" id="ARBA00022840"/>
    </source>
</evidence>
<reference evidence="7" key="1">
    <citation type="submission" date="2020-04" db="EMBL/GenBank/DDBJ databases">
        <title>Deep metagenomics examines the oral microbiome during advanced dental caries in children, revealing novel taxa and co-occurrences with host molecules.</title>
        <authorList>
            <person name="Baker J.L."/>
            <person name="Morton J.T."/>
            <person name="Dinis M."/>
            <person name="Alvarez R."/>
            <person name="Tran N.C."/>
            <person name="Knight R."/>
            <person name="Edlund A."/>
        </authorList>
    </citation>
    <scope>NUCLEOTIDE SEQUENCE</scope>
    <source>
        <strain evidence="7">JCVI_30_bin.13</strain>
    </source>
</reference>
<name>A0A929RP99_9ACTO</name>
<proteinExistence type="predicted"/>
<dbReference type="InterPro" id="IPR027417">
    <property type="entry name" value="P-loop_NTPase"/>
</dbReference>
<organism evidence="7 8">
    <name type="scientific">Actinomyces bouchesdurhonensis</name>
    <dbReference type="NCBI Taxonomy" id="1852361"/>
    <lineage>
        <taxon>Bacteria</taxon>
        <taxon>Bacillati</taxon>
        <taxon>Actinomycetota</taxon>
        <taxon>Actinomycetes</taxon>
        <taxon>Actinomycetales</taxon>
        <taxon>Actinomycetaceae</taxon>
        <taxon>Actinomyces</taxon>
    </lineage>
</organism>
<dbReference type="CDD" id="cd03230">
    <property type="entry name" value="ABC_DR_subfamily_A"/>
    <property type="match status" value="1"/>
</dbReference>
<evidence type="ECO:0000256" key="5">
    <source>
        <dbReference type="ARBA" id="ARBA00023251"/>
    </source>
</evidence>
<protein>
    <submittedName>
        <fullName evidence="7">ABC transporter ATP-binding protein</fullName>
    </submittedName>
</protein>
<dbReference type="EMBL" id="JABZGF010000152">
    <property type="protein sequence ID" value="MBF0966605.1"/>
    <property type="molecule type" value="Genomic_DNA"/>
</dbReference>
<evidence type="ECO:0000259" key="6">
    <source>
        <dbReference type="PROSITE" id="PS50893"/>
    </source>
</evidence>
<dbReference type="PROSITE" id="PS50893">
    <property type="entry name" value="ABC_TRANSPORTER_2"/>
    <property type="match status" value="1"/>
</dbReference>
<dbReference type="PANTHER" id="PTHR42711:SF19">
    <property type="entry name" value="DOXORUBICIN RESISTANCE ATP-BINDING PROTEIN DRRA"/>
    <property type="match status" value="1"/>
</dbReference>
<dbReference type="Proteomes" id="UP000759246">
    <property type="component" value="Unassembled WGS sequence"/>
</dbReference>
<dbReference type="InterPro" id="IPR003439">
    <property type="entry name" value="ABC_transporter-like_ATP-bd"/>
</dbReference>
<dbReference type="GO" id="GO:0046677">
    <property type="term" value="P:response to antibiotic"/>
    <property type="evidence" value="ECO:0007669"/>
    <property type="project" value="UniProtKB-KW"/>
</dbReference>
<sequence length="267" mass="28158">MSDSQPATTSLPPVVIDKEIALAIRGLVKIYGNLIAVADLTLDIPTGSFFGIVGPNGAGKTTTLTMATGLLTPDRGTSYVHGVDVWAQPQRARSLLGVMPDGMRLLDRLSGPDFLVHVAMLHGLDAATARERTKELLAALDLSEAGRKLIGEYSAGMTKKIAMAAALIHSPRVLVLDEPFEAVDPVSAANIRTILTDYTRRGGTVILSSHVMATVQQLCTHVAIIDKGRVLVAGTTDEVAQGGDLGERFTSLVGGVHTEEGLSWLGN</sequence>
<evidence type="ECO:0000256" key="2">
    <source>
        <dbReference type="ARBA" id="ARBA00022448"/>
    </source>
</evidence>
<dbReference type="SMART" id="SM00382">
    <property type="entry name" value="AAA"/>
    <property type="match status" value="1"/>
</dbReference>
<evidence type="ECO:0000313" key="8">
    <source>
        <dbReference type="Proteomes" id="UP000759246"/>
    </source>
</evidence>
<dbReference type="PANTHER" id="PTHR42711">
    <property type="entry name" value="ABC TRANSPORTER ATP-BINDING PROTEIN"/>
    <property type="match status" value="1"/>
</dbReference>